<comment type="caution">
    <text evidence="1">The sequence shown here is derived from an EMBL/GenBank/DDBJ whole genome shotgun (WGS) entry which is preliminary data.</text>
</comment>
<reference evidence="1 2" key="1">
    <citation type="journal article" date="2014" name="Int. J. Syst. Evol. Microbiol.">
        <title>Listeria floridensis sp. nov., Listeria aquatica sp. nov., Listeria cornellensis sp. nov., Listeria riparia sp. nov. and Listeria grandensis sp. nov., from agricultural and natural environments.</title>
        <authorList>
            <person name="den Bakker H.C."/>
            <person name="Warchocki S."/>
            <person name="Wright E.M."/>
            <person name="Allred A.F."/>
            <person name="Ahlstrom C."/>
            <person name="Manuel C.S."/>
            <person name="Stasiewicz M.J."/>
            <person name="Burrell A."/>
            <person name="Roof S."/>
            <person name="Strawn L."/>
            <person name="Fortes E.D."/>
            <person name="Nightingale K.K."/>
            <person name="Kephart D."/>
            <person name="Wiedmann M."/>
        </authorList>
    </citation>
    <scope>NUCLEOTIDE SEQUENCE [LARGE SCALE GENOMIC DNA]</scope>
    <source>
        <strain evidence="1 2">FSL S10-1187</strain>
    </source>
</reference>
<protein>
    <submittedName>
        <fullName evidence="1">Uncharacterized protein</fullName>
    </submittedName>
</protein>
<evidence type="ECO:0000313" key="2">
    <source>
        <dbReference type="Proteomes" id="UP000019249"/>
    </source>
</evidence>
<keyword evidence="2" id="KW-1185">Reference proteome</keyword>
<dbReference type="EMBL" id="AODF01000007">
    <property type="protein sequence ID" value="EUJ33151.1"/>
    <property type="molecule type" value="Genomic_DNA"/>
</dbReference>
<gene>
    <name evidence="1" type="ORF">MFLO_04410</name>
</gene>
<name>A0ABP3B2E3_9LIST</name>
<accession>A0ABP3B2E3</accession>
<sequence>MNWLHTNALFDSVTNADKFIHDFHKIVVSDVPLWAVQKDLLYLMEMNETKSFRIPSTRTRDRCDHIFRFEKTSEPSNDRNINVYTYKDYV</sequence>
<evidence type="ECO:0000313" key="1">
    <source>
        <dbReference type="EMBL" id="EUJ33151.1"/>
    </source>
</evidence>
<dbReference type="Proteomes" id="UP000019249">
    <property type="component" value="Unassembled WGS sequence"/>
</dbReference>
<dbReference type="InterPro" id="IPR046004">
    <property type="entry name" value="DUF5960"/>
</dbReference>
<proteinExistence type="predicted"/>
<dbReference type="Pfam" id="PF19385">
    <property type="entry name" value="DUF5960"/>
    <property type="match status" value="1"/>
</dbReference>
<organism evidence="1 2">
    <name type="scientific">Listeria floridensis FSL S10-1187</name>
    <dbReference type="NCBI Taxonomy" id="1265817"/>
    <lineage>
        <taxon>Bacteria</taxon>
        <taxon>Bacillati</taxon>
        <taxon>Bacillota</taxon>
        <taxon>Bacilli</taxon>
        <taxon>Bacillales</taxon>
        <taxon>Listeriaceae</taxon>
        <taxon>Listeria</taxon>
    </lineage>
</organism>
<dbReference type="RefSeq" id="WP_036096534.1">
    <property type="nucleotide sequence ID" value="NZ_AODF01000007.1"/>
</dbReference>